<reference evidence="1 4" key="2">
    <citation type="submission" date="2019-07" db="EMBL/GenBank/DDBJ databases">
        <title>Whole genome shotgun sequence of Myxococcus fulvus NBRC 100333.</title>
        <authorList>
            <person name="Hosoyama A."/>
            <person name="Uohara A."/>
            <person name="Ohji S."/>
            <person name="Ichikawa N."/>
        </authorList>
    </citation>
    <scope>NUCLEOTIDE SEQUENCE [LARGE SCALE GENOMIC DNA]</scope>
    <source>
        <strain evidence="1 4">NBRC 100333</strain>
    </source>
</reference>
<sequence>MTGMRVFVGGVLAVGLLGGCEALDDAGGGGGIGDVDFRRGFAFVREDDRNVYVVDDAGDPNSPQRLTSAGGAYWPSVSRDGRSVVFVTRATNGATALQTVPTTGGTVATLFGANDPACARGCSNFRTPTFSPDGRSVVFVFSPGNSSQTSLGRVNTDGSGFQELTPNTTIAYGAPSFVPNGSALVAPAGSGLQQLNQVAYVPLTGGSIIYTSSLGDVVAVANRVVVSPDGTQVAFDGRGGSGSVRTYVTSLSNGRLGAPRRVTSYGGASAQETWPMWTGASQVGFLFADSAGSDPGIYRATVAAAPSNSVTLAVPSAAEPSYGPL</sequence>
<dbReference type="Proteomes" id="UP000321514">
    <property type="component" value="Unassembled WGS sequence"/>
</dbReference>
<dbReference type="Pfam" id="PF07676">
    <property type="entry name" value="PD40"/>
    <property type="match status" value="2"/>
</dbReference>
<dbReference type="EMBL" id="FOIB01000001">
    <property type="protein sequence ID" value="SES78714.1"/>
    <property type="molecule type" value="Genomic_DNA"/>
</dbReference>
<name>A0A511T2I4_MYXFU</name>
<dbReference type="EMBL" id="BJXR01000025">
    <property type="protein sequence ID" value="GEN07823.1"/>
    <property type="molecule type" value="Genomic_DNA"/>
</dbReference>
<dbReference type="InterPro" id="IPR011659">
    <property type="entry name" value="WD40"/>
</dbReference>
<evidence type="ECO:0000313" key="4">
    <source>
        <dbReference type="Proteomes" id="UP000321514"/>
    </source>
</evidence>
<dbReference type="Gene3D" id="2.120.10.30">
    <property type="entry name" value="TolB, C-terminal domain"/>
    <property type="match status" value="1"/>
</dbReference>
<dbReference type="Gene3D" id="2.120.10.60">
    <property type="entry name" value="Tricorn protease N-terminal domain"/>
    <property type="match status" value="1"/>
</dbReference>
<evidence type="ECO:0000313" key="3">
    <source>
        <dbReference type="Proteomes" id="UP000183760"/>
    </source>
</evidence>
<dbReference type="RefSeq" id="WP_074948351.1">
    <property type="nucleotide sequence ID" value="NZ_BJXR01000025.1"/>
</dbReference>
<dbReference type="OrthoDB" id="5379836at2"/>
<dbReference type="InterPro" id="IPR011042">
    <property type="entry name" value="6-blade_b-propeller_TolB-like"/>
</dbReference>
<accession>A0A511T2I4</accession>
<keyword evidence="3" id="KW-1185">Reference proteome</keyword>
<proteinExistence type="predicted"/>
<comment type="caution">
    <text evidence="1">The sequence shown here is derived from an EMBL/GenBank/DDBJ whole genome shotgun (WGS) entry which is preliminary data.</text>
</comment>
<organism evidence="1 4">
    <name type="scientific">Myxococcus fulvus</name>
    <dbReference type="NCBI Taxonomy" id="33"/>
    <lineage>
        <taxon>Bacteria</taxon>
        <taxon>Pseudomonadati</taxon>
        <taxon>Myxococcota</taxon>
        <taxon>Myxococcia</taxon>
        <taxon>Myxococcales</taxon>
        <taxon>Cystobacterineae</taxon>
        <taxon>Myxococcaceae</taxon>
        <taxon>Myxococcus</taxon>
    </lineage>
</organism>
<dbReference type="PROSITE" id="PS51257">
    <property type="entry name" value="PROKAR_LIPOPROTEIN"/>
    <property type="match status" value="1"/>
</dbReference>
<dbReference type="STRING" id="1334629.MFUL124B02_01655"/>
<protein>
    <submittedName>
        <fullName evidence="2">TolB protein</fullName>
    </submittedName>
</protein>
<gene>
    <name evidence="1" type="ORF">MFU01_28600</name>
    <name evidence="2" type="ORF">SAMN05443572_101152</name>
</gene>
<reference evidence="2 3" key="1">
    <citation type="submission" date="2016-10" db="EMBL/GenBank/DDBJ databases">
        <authorList>
            <person name="Varghese N."/>
            <person name="Submissions S."/>
        </authorList>
    </citation>
    <scope>NUCLEOTIDE SEQUENCE [LARGE SCALE GENOMIC DNA]</scope>
    <source>
        <strain evidence="2 3">DSM 16525</strain>
    </source>
</reference>
<evidence type="ECO:0000313" key="2">
    <source>
        <dbReference type="EMBL" id="SES78714.1"/>
    </source>
</evidence>
<dbReference type="Proteomes" id="UP000183760">
    <property type="component" value="Unassembled WGS sequence"/>
</dbReference>
<dbReference type="SUPFAM" id="SSF82171">
    <property type="entry name" value="DPP6 N-terminal domain-like"/>
    <property type="match status" value="1"/>
</dbReference>
<dbReference type="AlphaFoldDB" id="A0A511T2I4"/>
<evidence type="ECO:0000313" key="1">
    <source>
        <dbReference type="EMBL" id="GEN07823.1"/>
    </source>
</evidence>